<dbReference type="Proteomes" id="UP000799640">
    <property type="component" value="Unassembled WGS sequence"/>
</dbReference>
<evidence type="ECO:0000313" key="2">
    <source>
        <dbReference type="EMBL" id="KAF2398096.1"/>
    </source>
</evidence>
<reference evidence="2" key="1">
    <citation type="journal article" date="2020" name="Stud. Mycol.">
        <title>101 Dothideomycetes genomes: a test case for predicting lifestyles and emergence of pathogens.</title>
        <authorList>
            <person name="Haridas S."/>
            <person name="Albert R."/>
            <person name="Binder M."/>
            <person name="Bloem J."/>
            <person name="Labutti K."/>
            <person name="Salamov A."/>
            <person name="Andreopoulos B."/>
            <person name="Baker S."/>
            <person name="Barry K."/>
            <person name="Bills G."/>
            <person name="Bluhm B."/>
            <person name="Cannon C."/>
            <person name="Castanera R."/>
            <person name="Culley D."/>
            <person name="Daum C."/>
            <person name="Ezra D."/>
            <person name="Gonzalez J."/>
            <person name="Henrissat B."/>
            <person name="Kuo A."/>
            <person name="Liang C."/>
            <person name="Lipzen A."/>
            <person name="Lutzoni F."/>
            <person name="Magnuson J."/>
            <person name="Mondo S."/>
            <person name="Nolan M."/>
            <person name="Ohm R."/>
            <person name="Pangilinan J."/>
            <person name="Park H.-J."/>
            <person name="Ramirez L."/>
            <person name="Alfaro M."/>
            <person name="Sun H."/>
            <person name="Tritt A."/>
            <person name="Yoshinaga Y."/>
            <person name="Zwiers L.-H."/>
            <person name="Turgeon B."/>
            <person name="Goodwin S."/>
            <person name="Spatafora J."/>
            <person name="Crous P."/>
            <person name="Grigoriev I."/>
        </authorList>
    </citation>
    <scope>NUCLEOTIDE SEQUENCE</scope>
    <source>
        <strain evidence="2">CBS 262.69</strain>
    </source>
</reference>
<feature type="compositionally biased region" description="Basic and acidic residues" evidence="1">
    <location>
        <begin position="1"/>
        <end position="21"/>
    </location>
</feature>
<gene>
    <name evidence="2" type="ORF">EJ06DRAFT_123071</name>
</gene>
<dbReference type="AlphaFoldDB" id="A0A6G1HQE6"/>
<sequence>MYHDIHDRNLPYQHRQREGTGGRRGPMSKARIKASTNHESALSSCLGAPSSCLRAKTPRHPLAHETRYPHAPGRQPSRHPAADTADTNPHHPHTCSSQGRGAGGERRLFQRQGLGRGSGMMGCLSDDMEVCGLWVVGRARLKGEEDLLVDDDAGLGLG</sequence>
<accession>A0A6G1HQE6</accession>
<evidence type="ECO:0000256" key="1">
    <source>
        <dbReference type="SAM" id="MobiDB-lite"/>
    </source>
</evidence>
<feature type="region of interest" description="Disordered" evidence="1">
    <location>
        <begin position="1"/>
        <end position="36"/>
    </location>
</feature>
<proteinExistence type="predicted"/>
<organism evidence="2 3">
    <name type="scientific">Trichodelitschia bisporula</name>
    <dbReference type="NCBI Taxonomy" id="703511"/>
    <lineage>
        <taxon>Eukaryota</taxon>
        <taxon>Fungi</taxon>
        <taxon>Dikarya</taxon>
        <taxon>Ascomycota</taxon>
        <taxon>Pezizomycotina</taxon>
        <taxon>Dothideomycetes</taxon>
        <taxon>Dothideomycetes incertae sedis</taxon>
        <taxon>Phaeotrichales</taxon>
        <taxon>Phaeotrichaceae</taxon>
        <taxon>Trichodelitschia</taxon>
    </lineage>
</organism>
<evidence type="ECO:0000313" key="3">
    <source>
        <dbReference type="Proteomes" id="UP000799640"/>
    </source>
</evidence>
<protein>
    <submittedName>
        <fullName evidence="2">Uncharacterized protein</fullName>
    </submittedName>
</protein>
<feature type="region of interest" description="Disordered" evidence="1">
    <location>
        <begin position="55"/>
        <end position="106"/>
    </location>
</feature>
<name>A0A6G1HQE6_9PEZI</name>
<keyword evidence="3" id="KW-1185">Reference proteome</keyword>
<dbReference type="EMBL" id="ML996701">
    <property type="protein sequence ID" value="KAF2398096.1"/>
    <property type="molecule type" value="Genomic_DNA"/>
</dbReference>